<keyword evidence="8" id="KW-1185">Reference proteome</keyword>
<evidence type="ECO:0000313" key="8">
    <source>
        <dbReference type="Proteomes" id="UP000669903"/>
    </source>
</evidence>
<dbReference type="InterPro" id="IPR018902">
    <property type="entry name" value="CMI2A-C-like_dom"/>
</dbReference>
<dbReference type="Pfam" id="PF10629">
    <property type="entry name" value="CMI2B-like"/>
    <property type="match status" value="1"/>
</dbReference>
<comment type="subcellular location">
    <subcellularLocation>
        <location evidence="1">Cytoplasm</location>
        <location evidence="1">Cytoskeleton</location>
        <location evidence="1">Cilium axoneme</location>
    </subcellularLocation>
</comment>
<gene>
    <name evidence="7" type="ORF">G6Z76_0004943</name>
</gene>
<evidence type="ECO:0000256" key="2">
    <source>
        <dbReference type="ARBA" id="ARBA00022490"/>
    </source>
</evidence>
<dbReference type="PANTHER" id="PTHR22146">
    <property type="entry name" value="CAT EYE SYNDROME CRITICAL REGION PROTEIN 6"/>
    <property type="match status" value="1"/>
</dbReference>
<dbReference type="Proteomes" id="UP000669903">
    <property type="component" value="Unassembled WGS sequence"/>
</dbReference>
<comment type="similarity">
    <text evidence="5">Belongs to the CIMIP2 family.</text>
</comment>
<evidence type="ECO:0000256" key="1">
    <source>
        <dbReference type="ARBA" id="ARBA00004430"/>
    </source>
</evidence>
<dbReference type="GO" id="GO:0005930">
    <property type="term" value="C:axoneme"/>
    <property type="evidence" value="ECO:0007669"/>
    <property type="project" value="UniProtKB-SubCell"/>
</dbReference>
<evidence type="ECO:0000256" key="4">
    <source>
        <dbReference type="ARBA" id="ARBA00023273"/>
    </source>
</evidence>
<feature type="domain" description="Ciliary microtubule inner protein 2A-C-like" evidence="6">
    <location>
        <begin position="12"/>
        <end position="51"/>
    </location>
</feature>
<dbReference type="PANTHER" id="PTHR22146:SF8">
    <property type="entry name" value="PROTEIN FAM166B"/>
    <property type="match status" value="1"/>
</dbReference>
<feature type="non-terminal residue" evidence="7">
    <location>
        <position position="339"/>
    </location>
</feature>
<evidence type="ECO:0000259" key="6">
    <source>
        <dbReference type="Pfam" id="PF10629"/>
    </source>
</evidence>
<comment type="caution">
    <text evidence="7">The sequence shown here is derived from an EMBL/GenBank/DDBJ whole genome shotgun (WGS) entry which is preliminary data.</text>
</comment>
<evidence type="ECO:0000256" key="3">
    <source>
        <dbReference type="ARBA" id="ARBA00023212"/>
    </source>
</evidence>
<accession>A0A836FD44</accession>
<dbReference type="EMBL" id="JAANIC010002364">
    <property type="protein sequence ID" value="KAG5345055.1"/>
    <property type="molecule type" value="Genomic_DNA"/>
</dbReference>
<evidence type="ECO:0000313" key="7">
    <source>
        <dbReference type="EMBL" id="KAG5345055.1"/>
    </source>
</evidence>
<keyword evidence="4" id="KW-0966">Cell projection</keyword>
<dbReference type="AlphaFoldDB" id="A0A836FD44"/>
<name>A0A836FD44_9HYME</name>
<feature type="non-terminal residue" evidence="7">
    <location>
        <position position="1"/>
    </location>
</feature>
<proteinExistence type="inferred from homology"/>
<dbReference type="GO" id="GO:0015630">
    <property type="term" value="C:microtubule cytoskeleton"/>
    <property type="evidence" value="ECO:0007669"/>
    <property type="project" value="UniProtKB-ARBA"/>
</dbReference>
<keyword evidence="3" id="KW-0206">Cytoskeleton</keyword>
<reference evidence="7" key="1">
    <citation type="submission" date="2020-03" db="EMBL/GenBank/DDBJ databases">
        <title>Relaxed selection underlies rapid genomic changes in the transitions from sociality to social parasitism in ants.</title>
        <authorList>
            <person name="Bi X."/>
        </authorList>
    </citation>
    <scope>NUCLEOTIDE SEQUENCE</scope>
    <source>
        <strain evidence="7">BGI-DK2014a</strain>
        <tissue evidence="7">Whole body</tissue>
    </source>
</reference>
<keyword evidence="2" id="KW-0963">Cytoplasm</keyword>
<organism evidence="7 8">
    <name type="scientific">Acromyrmex charruanus</name>
    <dbReference type="NCBI Taxonomy" id="2715315"/>
    <lineage>
        <taxon>Eukaryota</taxon>
        <taxon>Metazoa</taxon>
        <taxon>Ecdysozoa</taxon>
        <taxon>Arthropoda</taxon>
        <taxon>Hexapoda</taxon>
        <taxon>Insecta</taxon>
        <taxon>Pterygota</taxon>
        <taxon>Neoptera</taxon>
        <taxon>Endopterygota</taxon>
        <taxon>Hymenoptera</taxon>
        <taxon>Apocrita</taxon>
        <taxon>Aculeata</taxon>
        <taxon>Formicoidea</taxon>
        <taxon>Formicidae</taxon>
        <taxon>Myrmicinae</taxon>
        <taxon>Acromyrmex</taxon>
    </lineage>
</organism>
<sequence>ITTEMDLLITADPHFIPGYSGYCPQFQFNYGETYAKATHKLLLDPTINHAKTLVLTDRAVTDCERPSKSDIDVVNARLKRTAALFIHPMLPGYKGFIPGSNVRLGQRYAVHATEGLADFERQQLKNKAALDRLRRTINVQCGRVEPRNLEERLLVKTLFKLPLLPVRPEYVTSMNNLSSDKKCKISKNDTSSNTNINEEHFNCFCKSMKNLPSINKIPHGVPLSAKTRKKNISIISNILRKGYATHIPHGYFETSIIPSYDDALYSVAKCQKGQSVKYKITTIYPEPPLLVKSTEIYHKNVGMIPNYFGHIPGAMFRCGKTFGVDSKDVKKWLRRDFDL</sequence>
<evidence type="ECO:0000256" key="5">
    <source>
        <dbReference type="ARBA" id="ARBA00035661"/>
    </source>
</evidence>
<protein>
    <submittedName>
        <fullName evidence="7">U605 protein</fullName>
    </submittedName>
</protein>